<keyword evidence="7 9" id="KW-0472">Membrane</keyword>
<protein>
    <submittedName>
        <fullName evidence="11">Tripartite ATP-independent periplasmic transporter DctQ component</fullName>
    </submittedName>
</protein>
<organism evidence="11 12">
    <name type="scientific">Desulfosudis oleivorans (strain DSM 6200 / JCM 39069 / Hxd3)</name>
    <name type="common">Desulfococcus oleovorans</name>
    <dbReference type="NCBI Taxonomy" id="96561"/>
    <lineage>
        <taxon>Bacteria</taxon>
        <taxon>Pseudomonadati</taxon>
        <taxon>Thermodesulfobacteriota</taxon>
        <taxon>Desulfobacteria</taxon>
        <taxon>Desulfobacterales</taxon>
        <taxon>Desulfosudaceae</taxon>
        <taxon>Desulfosudis</taxon>
    </lineage>
</organism>
<evidence type="ECO:0000313" key="11">
    <source>
        <dbReference type="EMBL" id="ABW67806.1"/>
    </source>
</evidence>
<dbReference type="InterPro" id="IPR007387">
    <property type="entry name" value="TRAP_DctQ"/>
</dbReference>
<feature type="domain" description="Tripartite ATP-independent periplasmic transporters DctQ component" evidence="10">
    <location>
        <begin position="27"/>
        <end position="154"/>
    </location>
</feature>
<evidence type="ECO:0000256" key="1">
    <source>
        <dbReference type="ARBA" id="ARBA00004429"/>
    </source>
</evidence>
<proteinExistence type="inferred from homology"/>
<evidence type="ECO:0000256" key="8">
    <source>
        <dbReference type="ARBA" id="ARBA00038436"/>
    </source>
</evidence>
<dbReference type="GO" id="GO:0005886">
    <property type="term" value="C:plasma membrane"/>
    <property type="evidence" value="ECO:0007669"/>
    <property type="project" value="UniProtKB-SubCell"/>
</dbReference>
<evidence type="ECO:0000256" key="3">
    <source>
        <dbReference type="ARBA" id="ARBA00022475"/>
    </source>
</evidence>
<evidence type="ECO:0000256" key="2">
    <source>
        <dbReference type="ARBA" id="ARBA00022448"/>
    </source>
</evidence>
<comment type="subcellular location">
    <subcellularLocation>
        <location evidence="1">Cell inner membrane</location>
        <topology evidence="1">Multi-pass membrane protein</topology>
    </subcellularLocation>
</comment>
<dbReference type="STRING" id="96561.Dole_2002"/>
<reference evidence="11 12" key="1">
    <citation type="submission" date="2007-10" db="EMBL/GenBank/DDBJ databases">
        <title>Complete sequence of Desulfococcus oleovorans Hxd3.</title>
        <authorList>
            <consortium name="US DOE Joint Genome Institute"/>
            <person name="Copeland A."/>
            <person name="Lucas S."/>
            <person name="Lapidus A."/>
            <person name="Barry K."/>
            <person name="Glavina del Rio T."/>
            <person name="Dalin E."/>
            <person name="Tice H."/>
            <person name="Pitluck S."/>
            <person name="Kiss H."/>
            <person name="Brettin T."/>
            <person name="Bruce D."/>
            <person name="Detter J.C."/>
            <person name="Han C."/>
            <person name="Schmutz J."/>
            <person name="Larimer F."/>
            <person name="Land M."/>
            <person name="Hauser L."/>
            <person name="Kyrpides N."/>
            <person name="Kim E."/>
            <person name="Wawrik B."/>
            <person name="Richardson P."/>
        </authorList>
    </citation>
    <scope>NUCLEOTIDE SEQUENCE [LARGE SCALE GENOMIC DNA]</scope>
    <source>
        <strain evidence="12">DSM 6200 / JCM 39069 / Hxd3</strain>
    </source>
</reference>
<dbReference type="KEGG" id="dol:Dole_2002"/>
<dbReference type="Pfam" id="PF04290">
    <property type="entry name" value="DctQ"/>
    <property type="match status" value="1"/>
</dbReference>
<dbReference type="OrthoDB" id="5420950at2"/>
<comment type="similarity">
    <text evidence="8">Belongs to the TRAP transporter small permease family.</text>
</comment>
<evidence type="ECO:0000259" key="10">
    <source>
        <dbReference type="Pfam" id="PF04290"/>
    </source>
</evidence>
<dbReference type="InterPro" id="IPR055348">
    <property type="entry name" value="DctQ"/>
</dbReference>
<gene>
    <name evidence="11" type="ordered locus">Dole_2002</name>
</gene>
<dbReference type="EMBL" id="CP000859">
    <property type="protein sequence ID" value="ABW67806.1"/>
    <property type="molecule type" value="Genomic_DNA"/>
</dbReference>
<keyword evidence="6 9" id="KW-1133">Transmembrane helix</keyword>
<dbReference type="PANTHER" id="PTHR35011">
    <property type="entry name" value="2,3-DIKETO-L-GULONATE TRAP TRANSPORTER SMALL PERMEASE PROTEIN YIAM"/>
    <property type="match status" value="1"/>
</dbReference>
<dbReference type="GO" id="GO:0015740">
    <property type="term" value="P:C4-dicarboxylate transport"/>
    <property type="evidence" value="ECO:0007669"/>
    <property type="project" value="TreeGrafter"/>
</dbReference>
<dbReference type="AlphaFoldDB" id="A8ZTC3"/>
<name>A8ZTC3_DESOH</name>
<keyword evidence="5 9" id="KW-0812">Transmembrane</keyword>
<keyword evidence="12" id="KW-1185">Reference proteome</keyword>
<keyword evidence="3" id="KW-1003">Cell membrane</keyword>
<sequence length="162" mass="17235">MGHFVKALISQLADKANWLAGASIVAMMMVTVIDVVLRFFRCPIPGTYDVVGLLGALAISLSLGYTSAQKGHIAVDFLVSRFSEKVARGIHLFNNLVATVFFAAVSWQCLLYAASLKRAGEVSPTLKLPTYPFLIGIAAGFILLCCVLLAESVQSSPAKGGK</sequence>
<evidence type="ECO:0000256" key="7">
    <source>
        <dbReference type="ARBA" id="ARBA00023136"/>
    </source>
</evidence>
<feature type="transmembrane region" description="Helical" evidence="9">
    <location>
        <begin position="16"/>
        <end position="40"/>
    </location>
</feature>
<evidence type="ECO:0000256" key="5">
    <source>
        <dbReference type="ARBA" id="ARBA00022692"/>
    </source>
</evidence>
<dbReference type="eggNOG" id="COG3090">
    <property type="taxonomic scope" value="Bacteria"/>
</dbReference>
<dbReference type="GO" id="GO:0022857">
    <property type="term" value="F:transmembrane transporter activity"/>
    <property type="evidence" value="ECO:0007669"/>
    <property type="project" value="TreeGrafter"/>
</dbReference>
<dbReference type="Proteomes" id="UP000008561">
    <property type="component" value="Chromosome"/>
</dbReference>
<evidence type="ECO:0000256" key="4">
    <source>
        <dbReference type="ARBA" id="ARBA00022519"/>
    </source>
</evidence>
<evidence type="ECO:0000313" key="12">
    <source>
        <dbReference type="Proteomes" id="UP000008561"/>
    </source>
</evidence>
<dbReference type="PANTHER" id="PTHR35011:SF10">
    <property type="entry name" value="TRAP TRANSPORTER SMALL PERMEASE PROTEIN"/>
    <property type="match status" value="1"/>
</dbReference>
<keyword evidence="4" id="KW-0997">Cell inner membrane</keyword>
<feature type="transmembrane region" description="Helical" evidence="9">
    <location>
        <begin position="133"/>
        <end position="153"/>
    </location>
</feature>
<feature type="transmembrane region" description="Helical" evidence="9">
    <location>
        <begin position="46"/>
        <end position="68"/>
    </location>
</feature>
<dbReference type="HOGENOM" id="CLU_086356_8_5_7"/>
<evidence type="ECO:0000256" key="9">
    <source>
        <dbReference type="SAM" id="Phobius"/>
    </source>
</evidence>
<keyword evidence="2" id="KW-0813">Transport</keyword>
<accession>A8ZTC3</accession>
<dbReference type="RefSeq" id="WP_012175418.1">
    <property type="nucleotide sequence ID" value="NC_009943.1"/>
</dbReference>
<feature type="transmembrane region" description="Helical" evidence="9">
    <location>
        <begin position="89"/>
        <end position="113"/>
    </location>
</feature>
<evidence type="ECO:0000256" key="6">
    <source>
        <dbReference type="ARBA" id="ARBA00022989"/>
    </source>
</evidence>